<organism evidence="3 4">
    <name type="scientific">Sagittula stellata (strain ATCC 700073 / DSM 11524 / E-37)</name>
    <dbReference type="NCBI Taxonomy" id="388399"/>
    <lineage>
        <taxon>Bacteria</taxon>
        <taxon>Pseudomonadati</taxon>
        <taxon>Pseudomonadota</taxon>
        <taxon>Alphaproteobacteria</taxon>
        <taxon>Rhodobacterales</taxon>
        <taxon>Roseobacteraceae</taxon>
        <taxon>Sagittula</taxon>
    </lineage>
</organism>
<keyword evidence="2" id="KW-0472">Membrane</keyword>
<keyword evidence="3" id="KW-0012">Acyltransferase</keyword>
<gene>
    <name evidence="3" type="ORF">SSE37_05425</name>
</gene>
<name>A3K2B5_SAGS3</name>
<evidence type="ECO:0000256" key="1">
    <source>
        <dbReference type="SAM" id="MobiDB-lite"/>
    </source>
</evidence>
<evidence type="ECO:0000313" key="3">
    <source>
        <dbReference type="EMBL" id="EBA09061.1"/>
    </source>
</evidence>
<feature type="region of interest" description="Disordered" evidence="1">
    <location>
        <begin position="1"/>
        <end position="47"/>
    </location>
</feature>
<dbReference type="RefSeq" id="WP_005858118.1">
    <property type="nucleotide sequence ID" value="NZ_AAYA01000004.1"/>
</dbReference>
<sequence>MYASRIAGPARRTVLTPQAPRHGKGPVRAGDLTGPVHRRGTARHDSHLMDMDDPAAWLMAPSTGFNAAARLAARGVILLAVGILMAPAIPVLLG</sequence>
<keyword evidence="3" id="KW-0808">Transferase</keyword>
<feature type="transmembrane region" description="Helical" evidence="2">
    <location>
        <begin position="71"/>
        <end position="93"/>
    </location>
</feature>
<dbReference type="GO" id="GO:0004057">
    <property type="term" value="F:arginyl-tRNA--protein transferase activity"/>
    <property type="evidence" value="ECO:0007669"/>
    <property type="project" value="UniProtKB-EC"/>
</dbReference>
<keyword evidence="2" id="KW-0812">Transmembrane</keyword>
<dbReference type="AlphaFoldDB" id="A3K2B5"/>
<keyword evidence="4" id="KW-1185">Reference proteome</keyword>
<comment type="caution">
    <text evidence="3">The sequence shown here is derived from an EMBL/GenBank/DDBJ whole genome shotgun (WGS) entry which is preliminary data.</text>
</comment>
<reference evidence="3 4" key="1">
    <citation type="submission" date="2006-06" db="EMBL/GenBank/DDBJ databases">
        <authorList>
            <person name="Moran M.A."/>
            <person name="Ferriera S."/>
            <person name="Johnson J."/>
            <person name="Kravitz S."/>
            <person name="Beeson K."/>
            <person name="Sutton G."/>
            <person name="Rogers Y.-H."/>
            <person name="Friedman R."/>
            <person name="Frazier M."/>
            <person name="Venter J.C."/>
        </authorList>
    </citation>
    <scope>NUCLEOTIDE SEQUENCE [LARGE SCALE GENOMIC DNA]</scope>
    <source>
        <strain evidence="3 4">E-37</strain>
    </source>
</reference>
<protein>
    <submittedName>
        <fullName evidence="3">Arginyl-tRNA-protein transferase</fullName>
        <ecNumber evidence="3">2.3.2.8</ecNumber>
    </submittedName>
</protein>
<dbReference type="EMBL" id="AAYA01000004">
    <property type="protein sequence ID" value="EBA09061.1"/>
    <property type="molecule type" value="Genomic_DNA"/>
</dbReference>
<dbReference type="EC" id="2.3.2.8" evidence="3"/>
<evidence type="ECO:0000256" key="2">
    <source>
        <dbReference type="SAM" id="Phobius"/>
    </source>
</evidence>
<proteinExistence type="predicted"/>
<evidence type="ECO:0000313" key="4">
    <source>
        <dbReference type="Proteomes" id="UP000005713"/>
    </source>
</evidence>
<keyword evidence="2" id="KW-1133">Transmembrane helix</keyword>
<accession>A3K2B5</accession>
<dbReference type="Proteomes" id="UP000005713">
    <property type="component" value="Unassembled WGS sequence"/>
</dbReference>
<dbReference type="OrthoDB" id="9850479at2"/>